<gene>
    <name evidence="1" type="ORF">DSO57_1032166</name>
</gene>
<evidence type="ECO:0000313" key="1">
    <source>
        <dbReference type="EMBL" id="KAJ9064284.1"/>
    </source>
</evidence>
<organism evidence="1 2">
    <name type="scientific">Entomophthora muscae</name>
    <dbReference type="NCBI Taxonomy" id="34485"/>
    <lineage>
        <taxon>Eukaryota</taxon>
        <taxon>Fungi</taxon>
        <taxon>Fungi incertae sedis</taxon>
        <taxon>Zoopagomycota</taxon>
        <taxon>Entomophthoromycotina</taxon>
        <taxon>Entomophthoromycetes</taxon>
        <taxon>Entomophthorales</taxon>
        <taxon>Entomophthoraceae</taxon>
        <taxon>Entomophthora</taxon>
    </lineage>
</organism>
<proteinExistence type="predicted"/>
<sequence>MGPARKTLAQVTPRNGRLAARDWIPDNPSNPNKYGPLIDLKTKDDILSILTLEDTREPVALG</sequence>
<name>A0ACC2SPE2_9FUNG</name>
<keyword evidence="2" id="KW-1185">Reference proteome</keyword>
<accession>A0ACC2SPE2</accession>
<dbReference type="EMBL" id="QTSX02004499">
    <property type="protein sequence ID" value="KAJ9064284.1"/>
    <property type="molecule type" value="Genomic_DNA"/>
</dbReference>
<comment type="caution">
    <text evidence="1">The sequence shown here is derived from an EMBL/GenBank/DDBJ whole genome shotgun (WGS) entry which is preliminary data.</text>
</comment>
<reference evidence="1" key="1">
    <citation type="submission" date="2022-04" db="EMBL/GenBank/DDBJ databases">
        <title>Genome of the entomopathogenic fungus Entomophthora muscae.</title>
        <authorList>
            <person name="Elya C."/>
            <person name="Lovett B.R."/>
            <person name="Lee E."/>
            <person name="Macias A.M."/>
            <person name="Hajek A.E."/>
            <person name="De Bivort B.L."/>
            <person name="Kasson M.T."/>
            <person name="De Fine Licht H.H."/>
            <person name="Stajich J.E."/>
        </authorList>
    </citation>
    <scope>NUCLEOTIDE SEQUENCE</scope>
    <source>
        <strain evidence="1">Berkeley</strain>
    </source>
</reference>
<protein>
    <submittedName>
        <fullName evidence="1">Uncharacterized protein</fullName>
    </submittedName>
</protein>
<evidence type="ECO:0000313" key="2">
    <source>
        <dbReference type="Proteomes" id="UP001165960"/>
    </source>
</evidence>
<dbReference type="Proteomes" id="UP001165960">
    <property type="component" value="Unassembled WGS sequence"/>
</dbReference>